<dbReference type="PANTHER" id="PTHR34822">
    <property type="entry name" value="GRPB DOMAIN PROTEIN (AFU_ORTHOLOGUE AFUA_1G01530)"/>
    <property type="match status" value="1"/>
</dbReference>
<keyword evidence="2" id="KW-1185">Reference proteome</keyword>
<dbReference type="Gene3D" id="3.30.460.10">
    <property type="entry name" value="Beta Polymerase, domain 2"/>
    <property type="match status" value="1"/>
</dbReference>
<evidence type="ECO:0000313" key="2">
    <source>
        <dbReference type="Proteomes" id="UP000745859"/>
    </source>
</evidence>
<dbReference type="PANTHER" id="PTHR34822:SF1">
    <property type="entry name" value="GRPB FAMILY PROTEIN"/>
    <property type="match status" value="1"/>
</dbReference>
<comment type="caution">
    <text evidence="1">The sequence shown here is derived from an EMBL/GenBank/DDBJ whole genome shotgun (WGS) entry which is preliminary data.</text>
</comment>
<dbReference type="RefSeq" id="WP_167191132.1">
    <property type="nucleotide sequence ID" value="NZ_JAASQL010000021.1"/>
</dbReference>
<dbReference type="SUPFAM" id="SSF81301">
    <property type="entry name" value="Nucleotidyltransferase"/>
    <property type="match status" value="1"/>
</dbReference>
<reference evidence="1 2" key="1">
    <citation type="submission" date="2020-03" db="EMBL/GenBank/DDBJ databases">
        <title>Genomic Encyclopedia of Type Strains, Phase IV (KMG-IV): sequencing the most valuable type-strain genomes for metagenomic binning, comparative biology and taxonomic classification.</title>
        <authorList>
            <person name="Goeker M."/>
        </authorList>
    </citation>
    <scope>NUCLEOTIDE SEQUENCE [LARGE SCALE GENOMIC DNA]</scope>
    <source>
        <strain evidence="1 2">DSM 101599</strain>
    </source>
</reference>
<evidence type="ECO:0000313" key="1">
    <source>
        <dbReference type="EMBL" id="NIJ46646.1"/>
    </source>
</evidence>
<accession>A0ABX0UGY4</accession>
<protein>
    <submittedName>
        <fullName evidence="1">GrpB-like predicted nucleotidyltransferase (UPF0157 family)</fullName>
    </submittedName>
</protein>
<gene>
    <name evidence="1" type="ORF">FHR24_003141</name>
</gene>
<organism evidence="1 2">
    <name type="scientific">Wenyingzhuangia heitensis</name>
    <dbReference type="NCBI Taxonomy" id="1487859"/>
    <lineage>
        <taxon>Bacteria</taxon>
        <taxon>Pseudomonadati</taxon>
        <taxon>Bacteroidota</taxon>
        <taxon>Flavobacteriia</taxon>
        <taxon>Flavobacteriales</taxon>
        <taxon>Flavobacteriaceae</taxon>
        <taxon>Wenyingzhuangia</taxon>
    </lineage>
</organism>
<dbReference type="InterPro" id="IPR007344">
    <property type="entry name" value="GrpB/CoaE"/>
</dbReference>
<dbReference type="Proteomes" id="UP000745859">
    <property type="component" value="Unassembled WGS sequence"/>
</dbReference>
<sequence length="196" mass="22791">MIREKIIVQNYNPEWEQMFKSLEKALTKNLQDEIIRIEHVGSTSVKGMKAKPIIDLDIIIKDNEKTLKSVIEKLETLGYIHLGEMGIAGREAFKRTDLKTPITNPERKWFEHNLYLCKEESIGLKNHLALKKHLLENPLKVIEYSNLKEKLAEKFSDDIDRYVDGKTDFILSILKEEGIKNSESKLIETQNKIQNN</sequence>
<dbReference type="Pfam" id="PF04229">
    <property type="entry name" value="GrpB"/>
    <property type="match status" value="1"/>
</dbReference>
<proteinExistence type="predicted"/>
<dbReference type="EMBL" id="JAASQL010000021">
    <property type="protein sequence ID" value="NIJ46646.1"/>
    <property type="molecule type" value="Genomic_DNA"/>
</dbReference>
<name>A0ABX0UGY4_9FLAO</name>
<dbReference type="InterPro" id="IPR043519">
    <property type="entry name" value="NT_sf"/>
</dbReference>